<gene>
    <name evidence="1" type="ORF">RCO7_11466</name>
</gene>
<accession>A0A1E1LPX2</accession>
<protein>
    <submittedName>
        <fullName evidence="1">Uncharacterized protein</fullName>
    </submittedName>
</protein>
<proteinExistence type="predicted"/>
<comment type="caution">
    <text evidence="1">The sequence shown here is derived from an EMBL/GenBank/DDBJ whole genome shotgun (WGS) entry which is preliminary data.</text>
</comment>
<evidence type="ECO:0000313" key="1">
    <source>
        <dbReference type="EMBL" id="CZT12557.1"/>
    </source>
</evidence>
<evidence type="ECO:0000313" key="2">
    <source>
        <dbReference type="Proteomes" id="UP000178129"/>
    </source>
</evidence>
<organism evidence="1 2">
    <name type="scientific">Rhynchosporium graminicola</name>
    <dbReference type="NCBI Taxonomy" id="2792576"/>
    <lineage>
        <taxon>Eukaryota</taxon>
        <taxon>Fungi</taxon>
        <taxon>Dikarya</taxon>
        <taxon>Ascomycota</taxon>
        <taxon>Pezizomycotina</taxon>
        <taxon>Leotiomycetes</taxon>
        <taxon>Helotiales</taxon>
        <taxon>Ploettnerulaceae</taxon>
        <taxon>Rhynchosporium</taxon>
    </lineage>
</organism>
<dbReference type="AlphaFoldDB" id="A0A1E1LPX2"/>
<sequence>MSWQSSARSLLYDLSRSKSSKSSTPTDLQLERLYIEAADESEDSEREGVWNDMYPIADMIGGEKGRKRTFFMNLILRDAVSSRYCSEYVSSVLVDWMRVLSQQTAREIHVKQNRKVHLKNDTYTPGISAELIMSYPSQNTCTNLPHKPHRSVPFALVMIRDRCRPDPSLTTAELYLVLAMAAKHRRMLDVKSMKLRLSIVYSHWVQIVNVATTVSYITSIVDWHADIAGKMIIRRSAWFNFMGPSGQFHVLLSAFEGIELEFEPGLTGDTTTKVLLQERSTNATIEA</sequence>
<dbReference type="InParanoid" id="A0A1E1LPX2"/>
<dbReference type="EMBL" id="FJUW01000073">
    <property type="protein sequence ID" value="CZT12557.1"/>
    <property type="molecule type" value="Genomic_DNA"/>
</dbReference>
<name>A0A1E1LPX2_9HELO</name>
<dbReference type="Proteomes" id="UP000178129">
    <property type="component" value="Unassembled WGS sequence"/>
</dbReference>
<keyword evidence="2" id="KW-1185">Reference proteome</keyword>
<reference evidence="2" key="1">
    <citation type="submission" date="2016-03" db="EMBL/GenBank/DDBJ databases">
        <authorList>
            <person name="Ploux O."/>
        </authorList>
    </citation>
    <scope>NUCLEOTIDE SEQUENCE [LARGE SCALE GENOMIC DNA]</scope>
    <source>
        <strain evidence="2">UK7</strain>
    </source>
</reference>